<keyword evidence="6" id="KW-0648">Protein biosynthesis</keyword>
<accession>A0A381NIG3</accession>
<dbReference type="InterPro" id="IPR020061">
    <property type="entry name" value="Glu_tRNA_lig_a-bdl"/>
</dbReference>
<dbReference type="PANTHER" id="PTHR43097:SF5">
    <property type="entry name" value="GLUTAMATE--TRNA LIGASE"/>
    <property type="match status" value="1"/>
</dbReference>
<dbReference type="InterPro" id="IPR020058">
    <property type="entry name" value="Glu/Gln-tRNA-synth_Ib_cat-dom"/>
</dbReference>
<keyword evidence="3" id="KW-0436">Ligase</keyword>
<dbReference type="InterPro" id="IPR000924">
    <property type="entry name" value="Glu/Gln-tRNA-synth"/>
</dbReference>
<evidence type="ECO:0000256" key="9">
    <source>
        <dbReference type="SAM" id="MobiDB-lite"/>
    </source>
</evidence>
<dbReference type="SUPFAM" id="SSF50715">
    <property type="entry name" value="Ribosomal protein L25-like"/>
    <property type="match status" value="1"/>
</dbReference>
<dbReference type="NCBIfam" id="NF011291">
    <property type="entry name" value="PRK14703.1"/>
    <property type="match status" value="1"/>
</dbReference>
<dbReference type="InterPro" id="IPR020056">
    <property type="entry name" value="Rbsml_bL25/Gln-tRNA_synth_N"/>
</dbReference>
<evidence type="ECO:0000256" key="8">
    <source>
        <dbReference type="ARBA" id="ARBA00048270"/>
    </source>
</evidence>
<dbReference type="InterPro" id="IPR011035">
    <property type="entry name" value="Ribosomal_bL25/Gln-tRNA_synth"/>
</dbReference>
<evidence type="ECO:0000256" key="4">
    <source>
        <dbReference type="ARBA" id="ARBA00022741"/>
    </source>
</evidence>
<dbReference type="InterPro" id="IPR004514">
    <property type="entry name" value="Gln-tRNA-synth"/>
</dbReference>
<dbReference type="Gene3D" id="2.40.240.10">
    <property type="entry name" value="Ribosomal Protein L25, Chain P"/>
    <property type="match status" value="1"/>
</dbReference>
<feature type="non-terminal residue" evidence="12">
    <location>
        <position position="471"/>
    </location>
</feature>
<dbReference type="GO" id="GO:0005829">
    <property type="term" value="C:cytosol"/>
    <property type="evidence" value="ECO:0007669"/>
    <property type="project" value="TreeGrafter"/>
</dbReference>
<dbReference type="EC" id="6.1.1.18" evidence="1"/>
<dbReference type="PROSITE" id="PS00178">
    <property type="entry name" value="AA_TRNA_LIGASE_I"/>
    <property type="match status" value="1"/>
</dbReference>
<dbReference type="EMBL" id="UINC01000379">
    <property type="protein sequence ID" value="SUZ54307.1"/>
    <property type="molecule type" value="Genomic_DNA"/>
</dbReference>
<reference evidence="12" key="1">
    <citation type="submission" date="2018-05" db="EMBL/GenBank/DDBJ databases">
        <authorList>
            <person name="Lanie J.A."/>
            <person name="Ng W.-L."/>
            <person name="Kazmierczak K.M."/>
            <person name="Andrzejewski T.M."/>
            <person name="Davidsen T.M."/>
            <person name="Wayne K.J."/>
            <person name="Tettelin H."/>
            <person name="Glass J.I."/>
            <person name="Rusch D."/>
            <person name="Podicherti R."/>
            <person name="Tsui H.-C.T."/>
            <person name="Winkler M.E."/>
        </authorList>
    </citation>
    <scope>NUCLEOTIDE SEQUENCE</scope>
</reference>
<evidence type="ECO:0000259" key="10">
    <source>
        <dbReference type="Pfam" id="PF00749"/>
    </source>
</evidence>
<feature type="region of interest" description="Disordered" evidence="9">
    <location>
        <begin position="1"/>
        <end position="21"/>
    </location>
</feature>
<dbReference type="Pfam" id="PF00749">
    <property type="entry name" value="tRNA-synt_1c"/>
    <property type="match status" value="1"/>
</dbReference>
<dbReference type="PANTHER" id="PTHR43097">
    <property type="entry name" value="GLUTAMINE-TRNA LIGASE"/>
    <property type="match status" value="1"/>
</dbReference>
<dbReference type="Pfam" id="PF03950">
    <property type="entry name" value="tRNA-synt_1c_C"/>
    <property type="match status" value="1"/>
</dbReference>
<keyword evidence="4" id="KW-0547">Nucleotide-binding</keyword>
<dbReference type="GO" id="GO:0004819">
    <property type="term" value="F:glutamine-tRNA ligase activity"/>
    <property type="evidence" value="ECO:0007669"/>
    <property type="project" value="UniProtKB-EC"/>
</dbReference>
<dbReference type="PRINTS" id="PR00987">
    <property type="entry name" value="TRNASYNTHGLU"/>
</dbReference>
<feature type="domain" description="Glutamyl/glutaminyl-tRNA synthetase class Ib catalytic" evidence="10">
    <location>
        <begin position="45"/>
        <end position="354"/>
    </location>
</feature>
<dbReference type="InterPro" id="IPR014729">
    <property type="entry name" value="Rossmann-like_a/b/a_fold"/>
</dbReference>
<dbReference type="FunFam" id="3.90.800.10:FF:000001">
    <property type="entry name" value="Glutamine--tRNA ligase"/>
    <property type="match status" value="1"/>
</dbReference>
<evidence type="ECO:0000256" key="6">
    <source>
        <dbReference type="ARBA" id="ARBA00022917"/>
    </source>
</evidence>
<dbReference type="Gene3D" id="1.10.1160.10">
    <property type="entry name" value="Glutamyl-trna Synthetase, Domain 2"/>
    <property type="match status" value="1"/>
</dbReference>
<dbReference type="Gene3D" id="3.40.50.620">
    <property type="entry name" value="HUPs"/>
    <property type="match status" value="1"/>
</dbReference>
<dbReference type="GO" id="GO:0006425">
    <property type="term" value="P:glutaminyl-tRNA aminoacylation"/>
    <property type="evidence" value="ECO:0007669"/>
    <property type="project" value="InterPro"/>
</dbReference>
<name>A0A381NIG3_9ZZZZ</name>
<evidence type="ECO:0000256" key="5">
    <source>
        <dbReference type="ARBA" id="ARBA00022840"/>
    </source>
</evidence>
<dbReference type="CDD" id="cd00807">
    <property type="entry name" value="GlnRS_core"/>
    <property type="match status" value="1"/>
</dbReference>
<evidence type="ECO:0000259" key="11">
    <source>
        <dbReference type="Pfam" id="PF03950"/>
    </source>
</evidence>
<sequence>MPESSNQSEADSNGPTEVVGESASLDFIRKIVADDVESNKNDGRVITRFPPEPNGYLHIGHAKSICLNFGIAAEHGGMCNMRFDDTNPTKEEVEYVEAIKEDVKWLGFDWAGRLYFASDYFDRLYEYAVQLINAGKAYVDSLDAEEIRTYRGTLQEAGRNSPHRTRSISENLLLFEKMRAGEFEDGSHVLRAKIDMASGNINMRDPTIYRIRRTSHHRTKDRWCIYPMYDFTHALSDSIEGITHSLCTLEFEDHRPLYDWILDESTVPCHPQQIEFARLNLTYTVLSKRKLLQLVQDQHVTDWNDPRMPTITGMRRRGYPAAAIRVFCDRIGLAKRENVINIAALEHAVREDLNRHSPRVMGVLHPLKVVIENFPEGQVDEVDVINNPEDATAGTRKVPFSRELYIERDDFHSDPPKKFFRLAPGREVRLRCAYFIKCVGVIRDPKTDEVTELRCTYDPATRGGSSPDGRK</sequence>
<evidence type="ECO:0000256" key="3">
    <source>
        <dbReference type="ARBA" id="ARBA00022598"/>
    </source>
</evidence>
<dbReference type="FunFam" id="3.40.50.620:FF:000037">
    <property type="entry name" value="Glutamine--tRNA ligase cytoplasmic"/>
    <property type="match status" value="1"/>
</dbReference>
<protein>
    <recommendedName>
        <fullName evidence="1">glutamine--tRNA ligase</fullName>
        <ecNumber evidence="1">6.1.1.18</ecNumber>
    </recommendedName>
</protein>
<evidence type="ECO:0000256" key="7">
    <source>
        <dbReference type="ARBA" id="ARBA00023146"/>
    </source>
</evidence>
<dbReference type="NCBIfam" id="TIGR00440">
    <property type="entry name" value="glnS"/>
    <property type="match status" value="1"/>
</dbReference>
<keyword evidence="2" id="KW-0963">Cytoplasm</keyword>
<dbReference type="Gene3D" id="3.90.800.10">
    <property type="entry name" value="Glutamyl-tRNA Synthetase, Domain 3"/>
    <property type="match status" value="1"/>
</dbReference>
<dbReference type="InterPro" id="IPR020059">
    <property type="entry name" value="Glu/Gln-tRNA-synth_Ib_codon-bd"/>
</dbReference>
<proteinExistence type="predicted"/>
<dbReference type="AlphaFoldDB" id="A0A381NIG3"/>
<dbReference type="FunFam" id="1.10.1160.10:FF:000001">
    <property type="entry name" value="Glutamine--tRNA ligase"/>
    <property type="match status" value="1"/>
</dbReference>
<keyword evidence="7" id="KW-0030">Aminoacyl-tRNA synthetase</keyword>
<feature type="domain" description="Glutamyl/glutaminyl-tRNA synthetase class Ib anti-codon binding" evidence="11">
    <location>
        <begin position="357"/>
        <end position="458"/>
    </location>
</feature>
<dbReference type="InterPro" id="IPR001412">
    <property type="entry name" value="aa-tRNA-synth_I_CS"/>
</dbReference>
<organism evidence="12">
    <name type="scientific">marine metagenome</name>
    <dbReference type="NCBI Taxonomy" id="408172"/>
    <lineage>
        <taxon>unclassified sequences</taxon>
        <taxon>metagenomes</taxon>
        <taxon>ecological metagenomes</taxon>
    </lineage>
</organism>
<dbReference type="InterPro" id="IPR050132">
    <property type="entry name" value="Gln/Glu-tRNA_Ligase"/>
</dbReference>
<dbReference type="SUPFAM" id="SSF52374">
    <property type="entry name" value="Nucleotidylyl transferase"/>
    <property type="match status" value="1"/>
</dbReference>
<evidence type="ECO:0000256" key="1">
    <source>
        <dbReference type="ARBA" id="ARBA00012836"/>
    </source>
</evidence>
<keyword evidence="5" id="KW-0067">ATP-binding</keyword>
<comment type="catalytic activity">
    <reaction evidence="8">
        <text>tRNA(Gln) + L-glutamine + ATP = L-glutaminyl-tRNA(Gln) + AMP + diphosphate</text>
        <dbReference type="Rhea" id="RHEA:20121"/>
        <dbReference type="Rhea" id="RHEA-COMP:9662"/>
        <dbReference type="Rhea" id="RHEA-COMP:9681"/>
        <dbReference type="ChEBI" id="CHEBI:30616"/>
        <dbReference type="ChEBI" id="CHEBI:33019"/>
        <dbReference type="ChEBI" id="CHEBI:58359"/>
        <dbReference type="ChEBI" id="CHEBI:78442"/>
        <dbReference type="ChEBI" id="CHEBI:78521"/>
        <dbReference type="ChEBI" id="CHEBI:456215"/>
        <dbReference type="EC" id="6.1.1.18"/>
    </reaction>
</comment>
<feature type="compositionally biased region" description="Polar residues" evidence="9">
    <location>
        <begin position="1"/>
        <end position="15"/>
    </location>
</feature>
<gene>
    <name evidence="12" type="ORF">METZ01_LOCUS7161</name>
</gene>
<evidence type="ECO:0000256" key="2">
    <source>
        <dbReference type="ARBA" id="ARBA00022490"/>
    </source>
</evidence>
<evidence type="ECO:0000313" key="12">
    <source>
        <dbReference type="EMBL" id="SUZ54307.1"/>
    </source>
</evidence>
<dbReference type="GO" id="GO:0005524">
    <property type="term" value="F:ATP binding"/>
    <property type="evidence" value="ECO:0007669"/>
    <property type="project" value="UniProtKB-KW"/>
</dbReference>